<evidence type="ECO:0000313" key="1">
    <source>
        <dbReference type="EMBL" id="TWL30803.1"/>
    </source>
</evidence>
<sequence length="37" mass="4471">MKQNVKFAELSHSERYLEILPMLHTKKQAEFRLLHGF</sequence>
<dbReference type="Proteomes" id="UP000435910">
    <property type="component" value="Unassembled WGS sequence"/>
</dbReference>
<organism evidence="1 2">
    <name type="scientific">Bacillus licheniformis</name>
    <dbReference type="NCBI Taxonomy" id="1402"/>
    <lineage>
        <taxon>Bacteria</taxon>
        <taxon>Bacillati</taxon>
        <taxon>Bacillota</taxon>
        <taxon>Bacilli</taxon>
        <taxon>Bacillales</taxon>
        <taxon>Bacillaceae</taxon>
        <taxon>Bacillus</taxon>
    </lineage>
</organism>
<evidence type="ECO:0000313" key="2">
    <source>
        <dbReference type="Proteomes" id="UP000435910"/>
    </source>
</evidence>
<reference evidence="1 2" key="1">
    <citation type="submission" date="2019-06" db="EMBL/GenBank/DDBJ databases">
        <title>Genome sequence analysis of &gt;100 Bacillus licheniformis strains suggests intrinsic resistance to this species.</title>
        <authorList>
            <person name="Wels M."/>
            <person name="Siezen R.J."/>
            <person name="Johansen E."/>
            <person name="Stuer-Lauridsen B."/>
            <person name="Bjerre K."/>
            <person name="Nielsen B.K.K."/>
        </authorList>
    </citation>
    <scope>NUCLEOTIDE SEQUENCE [LARGE SCALE GENOMIC DNA]</scope>
    <source>
        <strain evidence="1 2">BAC-16736</strain>
    </source>
</reference>
<proteinExistence type="predicted"/>
<accession>A0A8B5YGF0</accession>
<protein>
    <submittedName>
        <fullName evidence="1">Uncharacterized protein</fullName>
    </submittedName>
</protein>
<dbReference type="AlphaFoldDB" id="A0A8B5YGF0"/>
<name>A0A8B5YGF0_BACLI</name>
<dbReference type="EMBL" id="NILC01000014">
    <property type="protein sequence ID" value="TWL30803.1"/>
    <property type="molecule type" value="Genomic_DNA"/>
</dbReference>
<comment type="caution">
    <text evidence="1">The sequence shown here is derived from an EMBL/GenBank/DDBJ whole genome shotgun (WGS) entry which is preliminary data.</text>
</comment>
<gene>
    <name evidence="1" type="ORF">CHCC16736_1837</name>
</gene>